<feature type="region of interest" description="Disordered" evidence="4">
    <location>
        <begin position="243"/>
        <end position="262"/>
    </location>
</feature>
<dbReference type="AlphaFoldDB" id="A0A5E4PFW4"/>
<name>A0A5E4PFW4_9COXI</name>
<dbReference type="KEGG" id="asip:AQUSIP_06880"/>
<keyword evidence="1" id="KW-0805">Transcription regulation</keyword>
<dbReference type="SUPFAM" id="SSF46894">
    <property type="entry name" value="C-terminal effector domain of the bipartite response regulators"/>
    <property type="match status" value="2"/>
</dbReference>
<gene>
    <name evidence="6" type="ORF">AQUSIP_06880</name>
</gene>
<reference evidence="6 7" key="1">
    <citation type="submission" date="2019-08" db="EMBL/GenBank/DDBJ databases">
        <authorList>
            <person name="Guy L."/>
        </authorList>
    </citation>
    <scope>NUCLEOTIDE SEQUENCE [LARGE SCALE GENOMIC DNA]</scope>
    <source>
        <strain evidence="6 7">SGT-108</strain>
    </source>
</reference>
<evidence type="ECO:0000313" key="7">
    <source>
        <dbReference type="Proteomes" id="UP000324194"/>
    </source>
</evidence>
<evidence type="ECO:0000256" key="4">
    <source>
        <dbReference type="SAM" id="MobiDB-lite"/>
    </source>
</evidence>
<dbReference type="EMBL" id="LR699119">
    <property type="protein sequence ID" value="VVC75398.1"/>
    <property type="molecule type" value="Genomic_DNA"/>
</dbReference>
<dbReference type="GO" id="GO:0006355">
    <property type="term" value="P:regulation of DNA-templated transcription"/>
    <property type="evidence" value="ECO:0007669"/>
    <property type="project" value="InterPro"/>
</dbReference>
<evidence type="ECO:0000256" key="2">
    <source>
        <dbReference type="ARBA" id="ARBA00023125"/>
    </source>
</evidence>
<evidence type="ECO:0000256" key="1">
    <source>
        <dbReference type="ARBA" id="ARBA00023015"/>
    </source>
</evidence>
<feature type="domain" description="HTH luxR-type" evidence="5">
    <location>
        <begin position="267"/>
        <end position="332"/>
    </location>
</feature>
<dbReference type="InterPro" id="IPR036388">
    <property type="entry name" value="WH-like_DNA-bd_sf"/>
</dbReference>
<dbReference type="InterPro" id="IPR016032">
    <property type="entry name" value="Sig_transdc_resp-reg_C-effctor"/>
</dbReference>
<proteinExistence type="predicted"/>
<keyword evidence="3" id="KW-0804">Transcription</keyword>
<dbReference type="PANTHER" id="PTHR44688:SF16">
    <property type="entry name" value="DNA-BINDING TRANSCRIPTIONAL ACTIVATOR DEVR_DOSR"/>
    <property type="match status" value="1"/>
</dbReference>
<protein>
    <recommendedName>
        <fullName evidence="5">HTH luxR-type domain-containing protein</fullName>
    </recommendedName>
</protein>
<feature type="compositionally biased region" description="Polar residues" evidence="4">
    <location>
        <begin position="243"/>
        <end position="259"/>
    </location>
</feature>
<dbReference type="OrthoDB" id="5650388at2"/>
<dbReference type="InterPro" id="IPR000792">
    <property type="entry name" value="Tscrpt_reg_LuxR_C"/>
</dbReference>
<accession>A0A5E4PFW4</accession>
<evidence type="ECO:0000256" key="3">
    <source>
        <dbReference type="ARBA" id="ARBA00023163"/>
    </source>
</evidence>
<dbReference type="PROSITE" id="PS50043">
    <property type="entry name" value="HTH_LUXR_2"/>
    <property type="match status" value="1"/>
</dbReference>
<dbReference type="Proteomes" id="UP000324194">
    <property type="component" value="Chromosome 1"/>
</dbReference>
<keyword evidence="7" id="KW-1185">Reference proteome</keyword>
<dbReference type="Pfam" id="PF00196">
    <property type="entry name" value="GerE"/>
    <property type="match status" value="1"/>
</dbReference>
<organism evidence="6 7">
    <name type="scientific">Aquicella siphonis</name>
    <dbReference type="NCBI Taxonomy" id="254247"/>
    <lineage>
        <taxon>Bacteria</taxon>
        <taxon>Pseudomonadati</taxon>
        <taxon>Pseudomonadota</taxon>
        <taxon>Gammaproteobacteria</taxon>
        <taxon>Legionellales</taxon>
        <taxon>Coxiellaceae</taxon>
        <taxon>Aquicella</taxon>
    </lineage>
</organism>
<dbReference type="PANTHER" id="PTHR44688">
    <property type="entry name" value="DNA-BINDING TRANSCRIPTIONAL ACTIVATOR DEVR_DOSR"/>
    <property type="match status" value="1"/>
</dbReference>
<dbReference type="CDD" id="cd06170">
    <property type="entry name" value="LuxR_C_like"/>
    <property type="match status" value="1"/>
</dbReference>
<sequence length="344" mass="38909">MTVANSSLAIANLDINSLIRDMPGFVIIKDLSSNYLNANLNTVNEFGLKNSDLLFGYSDLTIPHPLSHNGQFYRNLDLEVIQTGEPMKGICTFPFQGLIRPYRFRKSILKDLEGNNIATYSHAEECMDPLLIRFIHNLVAGHPLKHKNNKTTVTNSFILNKEYRGTALSTPESCCLFFLIRRKTISEIAGLLNLPVDVISSCVENIKNQLNANSIRDILDISIEKGYINIVPPGVLAQRHHTQNQSLSLNTQKPENSETAILPDNPKADYPVKLTNRELDCARLLMKGCKIKEIASIINLSPRTVETHINNLKMKFSCRDKVELIIRLRDIKNMDQIKHQFNLD</sequence>
<evidence type="ECO:0000259" key="5">
    <source>
        <dbReference type="PROSITE" id="PS50043"/>
    </source>
</evidence>
<keyword evidence="2" id="KW-0238">DNA-binding</keyword>
<dbReference type="GO" id="GO:0003677">
    <property type="term" value="F:DNA binding"/>
    <property type="evidence" value="ECO:0007669"/>
    <property type="project" value="UniProtKB-KW"/>
</dbReference>
<evidence type="ECO:0000313" key="6">
    <source>
        <dbReference type="EMBL" id="VVC75398.1"/>
    </source>
</evidence>
<dbReference type="Gene3D" id="1.10.10.10">
    <property type="entry name" value="Winged helix-like DNA-binding domain superfamily/Winged helix DNA-binding domain"/>
    <property type="match status" value="1"/>
</dbReference>
<dbReference type="SMART" id="SM00421">
    <property type="entry name" value="HTH_LUXR"/>
    <property type="match status" value="1"/>
</dbReference>
<dbReference type="PRINTS" id="PR00038">
    <property type="entry name" value="HTHLUXR"/>
</dbReference>